<dbReference type="EC" id="2.1.1.297" evidence="5"/>
<dbReference type="GO" id="GO:0003676">
    <property type="term" value="F:nucleic acid binding"/>
    <property type="evidence" value="ECO:0007669"/>
    <property type="project" value="InterPro"/>
</dbReference>
<feature type="domain" description="Methyltransferase small" evidence="6">
    <location>
        <begin position="106"/>
        <end position="197"/>
    </location>
</feature>
<dbReference type="InterPro" id="IPR004556">
    <property type="entry name" value="HemK-like"/>
</dbReference>
<dbReference type="CDD" id="cd02440">
    <property type="entry name" value="AdoMet_MTases"/>
    <property type="match status" value="1"/>
</dbReference>
<gene>
    <name evidence="5" type="primary">prmC</name>
    <name evidence="8" type="ORF">SAMN05421721_12219</name>
</gene>
<dbReference type="HAMAP" id="MF_02126">
    <property type="entry name" value="RF_methyltr_PrmC"/>
    <property type="match status" value="1"/>
</dbReference>
<keyword evidence="9" id="KW-1185">Reference proteome</keyword>
<comment type="similarity">
    <text evidence="5">Belongs to the protein N5-glutamine methyltransferase family. PrmC subfamily.</text>
</comment>
<feature type="binding site" evidence="5">
    <location>
        <begin position="118"/>
        <end position="122"/>
    </location>
    <ligand>
        <name>S-adenosyl-L-methionine</name>
        <dbReference type="ChEBI" id="CHEBI:59789"/>
    </ligand>
</feature>
<feature type="binding site" evidence="5">
    <location>
        <position position="141"/>
    </location>
    <ligand>
        <name>S-adenosyl-L-methionine</name>
        <dbReference type="ChEBI" id="CHEBI:59789"/>
    </ligand>
</feature>
<evidence type="ECO:0000313" key="9">
    <source>
        <dbReference type="Proteomes" id="UP000199556"/>
    </source>
</evidence>
<dbReference type="GO" id="GO:0102559">
    <property type="term" value="F:peptide chain release factor N(5)-glutamine methyltransferase activity"/>
    <property type="evidence" value="ECO:0007669"/>
    <property type="project" value="UniProtKB-EC"/>
</dbReference>
<protein>
    <recommendedName>
        <fullName evidence="5">Release factor glutamine methyltransferase</fullName>
        <shortName evidence="5">RF MTase</shortName>
        <ecNumber evidence="5">2.1.1.297</ecNumber>
    </recommendedName>
    <alternativeName>
        <fullName evidence="5">N5-glutamine methyltransferase PrmC</fullName>
    </alternativeName>
    <alternativeName>
        <fullName evidence="5">Protein-(glutamine-N5) MTase PrmC</fullName>
    </alternativeName>
    <alternativeName>
        <fullName evidence="5">Protein-glutamine N-methyltransferase PrmC</fullName>
    </alternativeName>
</protein>
<reference evidence="8 9" key="1">
    <citation type="submission" date="2016-10" db="EMBL/GenBank/DDBJ databases">
        <authorList>
            <person name="de Groot N.N."/>
        </authorList>
    </citation>
    <scope>NUCLEOTIDE SEQUENCE [LARGE SCALE GENOMIC DNA]</scope>
    <source>
        <strain evidence="8 9">DSM 4180</strain>
    </source>
</reference>
<dbReference type="InterPro" id="IPR002052">
    <property type="entry name" value="DNA_methylase_N6_adenine_CS"/>
</dbReference>
<feature type="binding site" evidence="5">
    <location>
        <position position="185"/>
    </location>
    <ligand>
        <name>S-adenosyl-L-methionine</name>
        <dbReference type="ChEBI" id="CHEBI:59789"/>
    </ligand>
</feature>
<dbReference type="PANTHER" id="PTHR18895">
    <property type="entry name" value="HEMK METHYLTRANSFERASE"/>
    <property type="match status" value="1"/>
</dbReference>
<dbReference type="AlphaFoldDB" id="A0A1I4SU40"/>
<dbReference type="InterPro" id="IPR040758">
    <property type="entry name" value="PrmC_N"/>
</dbReference>
<dbReference type="RefSeq" id="WP_090487468.1">
    <property type="nucleotide sequence ID" value="NZ_FOUO01000022.1"/>
</dbReference>
<dbReference type="NCBIfam" id="TIGR00536">
    <property type="entry name" value="hemK_fam"/>
    <property type="match status" value="1"/>
</dbReference>
<dbReference type="InterPro" id="IPR050320">
    <property type="entry name" value="N5-glutamine_MTase"/>
</dbReference>
<dbReference type="PANTHER" id="PTHR18895:SF74">
    <property type="entry name" value="MTRF1L RELEASE FACTOR GLUTAMINE METHYLTRANSFERASE"/>
    <property type="match status" value="1"/>
</dbReference>
<comment type="function">
    <text evidence="5">Methylates the class 1 translation termination release factors RF1/PrfA and RF2/PrfB on the glutamine residue of the universally conserved GGQ motif.</text>
</comment>
<evidence type="ECO:0000256" key="3">
    <source>
        <dbReference type="ARBA" id="ARBA00022691"/>
    </source>
</evidence>
<evidence type="ECO:0000259" key="6">
    <source>
        <dbReference type="Pfam" id="PF05175"/>
    </source>
</evidence>
<proteinExistence type="inferred from homology"/>
<keyword evidence="3 5" id="KW-0949">S-adenosyl-L-methionine</keyword>
<dbReference type="InterPro" id="IPR007848">
    <property type="entry name" value="Small_mtfrase_dom"/>
</dbReference>
<keyword evidence="1 5" id="KW-0489">Methyltransferase</keyword>
<dbReference type="Gene3D" id="1.10.8.10">
    <property type="entry name" value="DNA helicase RuvA subunit, C-terminal domain"/>
    <property type="match status" value="1"/>
</dbReference>
<evidence type="ECO:0000256" key="5">
    <source>
        <dbReference type="HAMAP-Rule" id="MF_02126"/>
    </source>
</evidence>
<dbReference type="Pfam" id="PF17827">
    <property type="entry name" value="PrmC_N"/>
    <property type="match status" value="1"/>
</dbReference>
<dbReference type="InterPro" id="IPR029063">
    <property type="entry name" value="SAM-dependent_MTases_sf"/>
</dbReference>
<comment type="catalytic activity">
    <reaction evidence="4 5">
        <text>L-glutaminyl-[peptide chain release factor] + S-adenosyl-L-methionine = N(5)-methyl-L-glutaminyl-[peptide chain release factor] + S-adenosyl-L-homocysteine + H(+)</text>
        <dbReference type="Rhea" id="RHEA:42896"/>
        <dbReference type="Rhea" id="RHEA-COMP:10271"/>
        <dbReference type="Rhea" id="RHEA-COMP:10272"/>
        <dbReference type="ChEBI" id="CHEBI:15378"/>
        <dbReference type="ChEBI" id="CHEBI:30011"/>
        <dbReference type="ChEBI" id="CHEBI:57856"/>
        <dbReference type="ChEBI" id="CHEBI:59789"/>
        <dbReference type="ChEBI" id="CHEBI:61891"/>
        <dbReference type="EC" id="2.1.1.297"/>
    </reaction>
</comment>
<dbReference type="InterPro" id="IPR019874">
    <property type="entry name" value="RF_methyltr_PrmC"/>
</dbReference>
<dbReference type="SUPFAM" id="SSF53335">
    <property type="entry name" value="S-adenosyl-L-methionine-dependent methyltransferases"/>
    <property type="match status" value="1"/>
</dbReference>
<evidence type="ECO:0000313" key="8">
    <source>
        <dbReference type="EMBL" id="SFM67954.1"/>
    </source>
</evidence>
<dbReference type="GO" id="GO:0032259">
    <property type="term" value="P:methylation"/>
    <property type="evidence" value="ECO:0007669"/>
    <property type="project" value="UniProtKB-KW"/>
</dbReference>
<dbReference type="PROSITE" id="PS00092">
    <property type="entry name" value="N6_MTASE"/>
    <property type="match status" value="1"/>
</dbReference>
<dbReference type="NCBIfam" id="TIGR03534">
    <property type="entry name" value="RF_mod_PrmC"/>
    <property type="match status" value="1"/>
</dbReference>
<accession>A0A1I4SU40</accession>
<dbReference type="Proteomes" id="UP000199556">
    <property type="component" value="Unassembled WGS sequence"/>
</dbReference>
<dbReference type="Pfam" id="PF05175">
    <property type="entry name" value="MTS"/>
    <property type="match status" value="1"/>
</dbReference>
<evidence type="ECO:0000256" key="1">
    <source>
        <dbReference type="ARBA" id="ARBA00022603"/>
    </source>
</evidence>
<dbReference type="FunFam" id="3.40.50.150:FF:000053">
    <property type="entry name" value="Release factor glutamine methyltransferase"/>
    <property type="match status" value="1"/>
</dbReference>
<dbReference type="Gene3D" id="3.40.50.150">
    <property type="entry name" value="Vaccinia Virus protein VP39"/>
    <property type="match status" value="1"/>
</dbReference>
<evidence type="ECO:0000256" key="2">
    <source>
        <dbReference type="ARBA" id="ARBA00022679"/>
    </source>
</evidence>
<feature type="binding site" evidence="5">
    <location>
        <begin position="185"/>
        <end position="188"/>
    </location>
    <ligand>
        <name>substrate</name>
    </ligand>
</feature>
<evidence type="ECO:0000256" key="4">
    <source>
        <dbReference type="ARBA" id="ARBA00048391"/>
    </source>
</evidence>
<feature type="binding site" evidence="5">
    <location>
        <position position="170"/>
    </location>
    <ligand>
        <name>S-adenosyl-L-methionine</name>
        <dbReference type="ChEBI" id="CHEBI:59789"/>
    </ligand>
</feature>
<dbReference type="OrthoDB" id="9800643at2"/>
<dbReference type="STRING" id="195064.SAMN05421721_12219"/>
<name>A0A1I4SU40_ECTMO</name>
<dbReference type="EMBL" id="FOUO01000022">
    <property type="protein sequence ID" value="SFM67954.1"/>
    <property type="molecule type" value="Genomic_DNA"/>
</dbReference>
<evidence type="ECO:0000259" key="7">
    <source>
        <dbReference type="Pfam" id="PF17827"/>
    </source>
</evidence>
<keyword evidence="2 5" id="KW-0808">Transferase</keyword>
<feature type="domain" description="Release factor glutamine methyltransferase N-terminal" evidence="7">
    <location>
        <begin position="5"/>
        <end position="73"/>
    </location>
</feature>
<sequence>MTVDELLAETRHTLADTQAPAAEARLLLAAALERDRAWLYAHGGDPAPDAAIRRARAWARRRAAGEPLAYLLGAREFWSLPLTVGPGVLVPRPDTETLVEAALGCIPEGQAWGVADLGTGSGAIALALARERPQAAITATDRSPRALTQARENARRLGLAQRIRFLQGDWFEALAGARFHVLVSNPPYVAQGDPHLEALRHEPAEALIAGDDGLADLRLLAAGAPAHLLPGGWLLLEHGADQGAAVRALLAGAGFTSVSTLQDLGGRDRVGRGRLPPHGST</sequence>
<organism evidence="8 9">
    <name type="scientific">Ectothiorhodospira mobilis</name>
    <dbReference type="NCBI Taxonomy" id="195064"/>
    <lineage>
        <taxon>Bacteria</taxon>
        <taxon>Pseudomonadati</taxon>
        <taxon>Pseudomonadota</taxon>
        <taxon>Gammaproteobacteria</taxon>
        <taxon>Chromatiales</taxon>
        <taxon>Ectothiorhodospiraceae</taxon>
        <taxon>Ectothiorhodospira</taxon>
    </lineage>
</organism>